<feature type="binding site" evidence="3">
    <location>
        <position position="202"/>
    </location>
    <ligand>
        <name>a divalent metal cation</name>
        <dbReference type="ChEBI" id="CHEBI:60240"/>
        <label>1</label>
    </ligand>
</feature>
<dbReference type="PANTHER" id="PTHR46124:SF2">
    <property type="entry name" value="D-AMINOACYL-TRNA DEACYLASE"/>
    <property type="match status" value="1"/>
</dbReference>
<evidence type="ECO:0000313" key="4">
    <source>
        <dbReference type="EMBL" id="HIT50327.1"/>
    </source>
</evidence>
<dbReference type="FunFam" id="3.20.20.140:FF:000005">
    <property type="entry name" value="TatD family hydrolase"/>
    <property type="match status" value="1"/>
</dbReference>
<dbReference type="GO" id="GO:0016788">
    <property type="term" value="F:hydrolase activity, acting on ester bonds"/>
    <property type="evidence" value="ECO:0007669"/>
    <property type="project" value="InterPro"/>
</dbReference>
<dbReference type="GO" id="GO:0005829">
    <property type="term" value="C:cytosol"/>
    <property type="evidence" value="ECO:0007669"/>
    <property type="project" value="TreeGrafter"/>
</dbReference>
<dbReference type="NCBIfam" id="TIGR00010">
    <property type="entry name" value="YchF/TatD family DNA exonuclease"/>
    <property type="match status" value="1"/>
</dbReference>
<protein>
    <submittedName>
        <fullName evidence="4">TatD family hydrolase</fullName>
    </submittedName>
</protein>
<dbReference type="Gene3D" id="3.20.20.140">
    <property type="entry name" value="Metal-dependent hydrolases"/>
    <property type="match status" value="1"/>
</dbReference>
<dbReference type="GO" id="GO:0004536">
    <property type="term" value="F:DNA nuclease activity"/>
    <property type="evidence" value="ECO:0007669"/>
    <property type="project" value="InterPro"/>
</dbReference>
<keyword evidence="1 3" id="KW-0479">Metal-binding</keyword>
<dbReference type="InterPro" id="IPR001130">
    <property type="entry name" value="TatD-like"/>
</dbReference>
<gene>
    <name evidence="4" type="ORF">IAD46_04810</name>
</gene>
<evidence type="ECO:0000256" key="3">
    <source>
        <dbReference type="PIRSR" id="PIRSR005902-1"/>
    </source>
</evidence>
<dbReference type="Pfam" id="PF01026">
    <property type="entry name" value="TatD_DNase"/>
    <property type="match status" value="1"/>
</dbReference>
<feature type="binding site" evidence="3">
    <location>
        <position position="92"/>
    </location>
    <ligand>
        <name>a divalent metal cation</name>
        <dbReference type="ChEBI" id="CHEBI:60240"/>
        <label>1</label>
    </ligand>
</feature>
<dbReference type="AlphaFoldDB" id="A0A9D1KJC0"/>
<feature type="binding site" evidence="3">
    <location>
        <position position="128"/>
    </location>
    <ligand>
        <name>a divalent metal cation</name>
        <dbReference type="ChEBI" id="CHEBI:60240"/>
        <label>2</label>
    </ligand>
</feature>
<dbReference type="Proteomes" id="UP000886758">
    <property type="component" value="Unassembled WGS sequence"/>
</dbReference>
<dbReference type="InterPro" id="IPR015991">
    <property type="entry name" value="TatD/YcfH-like"/>
</dbReference>
<dbReference type="PIRSF" id="PIRSF005902">
    <property type="entry name" value="DNase_TatD"/>
    <property type="match status" value="1"/>
</dbReference>
<evidence type="ECO:0000256" key="1">
    <source>
        <dbReference type="ARBA" id="ARBA00022723"/>
    </source>
</evidence>
<dbReference type="CDD" id="cd01310">
    <property type="entry name" value="TatD_DNAse"/>
    <property type="match status" value="1"/>
</dbReference>
<dbReference type="GO" id="GO:0046872">
    <property type="term" value="F:metal ion binding"/>
    <property type="evidence" value="ECO:0007669"/>
    <property type="project" value="UniProtKB-KW"/>
</dbReference>
<keyword evidence="2 4" id="KW-0378">Hydrolase</keyword>
<dbReference type="EMBL" id="DVLF01000151">
    <property type="protein sequence ID" value="HIT50327.1"/>
    <property type="molecule type" value="Genomic_DNA"/>
</dbReference>
<sequence length="257" mass="29669">MWIDTHAHVFDTAFSEDYEQVLLRARQQNVNQIVLVGYSHRTNEKAYEMAKRYPFVYPTAGLHPSEANENVNTSLEQLDLFLKHHRVVAIGECGLDYHYGKDNLEAQKELFEGQIALAIRYRLPLVIHMRDATQDTYTLLKKYEGKIWGVMHCYSGSYEMALEFIKLGFYISLGGPVTFKNAKETKRIAEKLDLNRLLIETDCPYLAPQPYRGKRNEPSYVVEVGKQIAAIRNCSVEEIANRTTANARTLFQLEERK</sequence>
<evidence type="ECO:0000256" key="2">
    <source>
        <dbReference type="ARBA" id="ARBA00022801"/>
    </source>
</evidence>
<feature type="binding site" evidence="3">
    <location>
        <position position="152"/>
    </location>
    <ligand>
        <name>a divalent metal cation</name>
        <dbReference type="ChEBI" id="CHEBI:60240"/>
        <label>2</label>
    </ligand>
</feature>
<organism evidence="4 5">
    <name type="scientific">Candidatus Pelethenecus faecipullorum</name>
    <dbReference type="NCBI Taxonomy" id="2840900"/>
    <lineage>
        <taxon>Bacteria</taxon>
        <taxon>Bacillati</taxon>
        <taxon>Mycoplasmatota</taxon>
        <taxon>Mollicutes</taxon>
        <taxon>Candidatus Pelethenecus</taxon>
    </lineage>
</organism>
<evidence type="ECO:0000313" key="5">
    <source>
        <dbReference type="Proteomes" id="UP000886758"/>
    </source>
</evidence>
<feature type="binding site" evidence="3">
    <location>
        <position position="8"/>
    </location>
    <ligand>
        <name>a divalent metal cation</name>
        <dbReference type="ChEBI" id="CHEBI:60240"/>
        <label>1</label>
    </ligand>
</feature>
<dbReference type="PANTHER" id="PTHR46124">
    <property type="entry name" value="D-AMINOACYL-TRNA DEACYLASE"/>
    <property type="match status" value="1"/>
</dbReference>
<reference evidence="4" key="1">
    <citation type="submission" date="2020-10" db="EMBL/GenBank/DDBJ databases">
        <authorList>
            <person name="Gilroy R."/>
        </authorList>
    </citation>
    <scope>NUCLEOTIDE SEQUENCE</scope>
    <source>
        <strain evidence="4">ChiW17-6978</strain>
    </source>
</reference>
<dbReference type="SUPFAM" id="SSF51556">
    <property type="entry name" value="Metallo-dependent hydrolases"/>
    <property type="match status" value="1"/>
</dbReference>
<reference evidence="4" key="2">
    <citation type="journal article" date="2021" name="PeerJ">
        <title>Extensive microbial diversity within the chicken gut microbiome revealed by metagenomics and culture.</title>
        <authorList>
            <person name="Gilroy R."/>
            <person name="Ravi A."/>
            <person name="Getino M."/>
            <person name="Pursley I."/>
            <person name="Horton D.L."/>
            <person name="Alikhan N.F."/>
            <person name="Baker D."/>
            <person name="Gharbi K."/>
            <person name="Hall N."/>
            <person name="Watson M."/>
            <person name="Adriaenssens E.M."/>
            <person name="Foster-Nyarko E."/>
            <person name="Jarju S."/>
            <person name="Secka A."/>
            <person name="Antonio M."/>
            <person name="Oren A."/>
            <person name="Chaudhuri R.R."/>
            <person name="La Ragione R."/>
            <person name="Hildebrand F."/>
            <person name="Pallen M.J."/>
        </authorList>
    </citation>
    <scope>NUCLEOTIDE SEQUENCE</scope>
    <source>
        <strain evidence="4">ChiW17-6978</strain>
    </source>
</reference>
<name>A0A9D1KJC0_9MOLU</name>
<dbReference type="InterPro" id="IPR032466">
    <property type="entry name" value="Metal_Hydrolase"/>
</dbReference>
<feature type="binding site" evidence="3">
    <location>
        <position position="6"/>
    </location>
    <ligand>
        <name>a divalent metal cation</name>
        <dbReference type="ChEBI" id="CHEBI:60240"/>
        <label>1</label>
    </ligand>
</feature>
<accession>A0A9D1KJC0</accession>
<comment type="caution">
    <text evidence="4">The sequence shown here is derived from an EMBL/GenBank/DDBJ whole genome shotgun (WGS) entry which is preliminary data.</text>
</comment>
<proteinExistence type="predicted"/>